<evidence type="ECO:0000256" key="2">
    <source>
        <dbReference type="ARBA" id="ARBA00022692"/>
    </source>
</evidence>
<gene>
    <name evidence="6" type="ORF">SAMN02982985_01687</name>
</gene>
<evidence type="ECO:0000313" key="7">
    <source>
        <dbReference type="Proteomes" id="UP000199470"/>
    </source>
</evidence>
<dbReference type="EMBL" id="FOTW01000008">
    <property type="protein sequence ID" value="SFL83261.1"/>
    <property type="molecule type" value="Genomic_DNA"/>
</dbReference>
<organism evidence="6 7">
    <name type="scientific">Rugamonas rubra</name>
    <dbReference type="NCBI Taxonomy" id="758825"/>
    <lineage>
        <taxon>Bacteria</taxon>
        <taxon>Pseudomonadati</taxon>
        <taxon>Pseudomonadota</taxon>
        <taxon>Betaproteobacteria</taxon>
        <taxon>Burkholderiales</taxon>
        <taxon>Oxalobacteraceae</taxon>
        <taxon>Telluria group</taxon>
        <taxon>Rugamonas</taxon>
    </lineage>
</organism>
<proteinExistence type="predicted"/>
<evidence type="ECO:0000256" key="3">
    <source>
        <dbReference type="ARBA" id="ARBA00022989"/>
    </source>
</evidence>
<dbReference type="InterPro" id="IPR012451">
    <property type="entry name" value="DUF1656"/>
</dbReference>
<keyword evidence="4 5" id="KW-0472">Membrane</keyword>
<keyword evidence="1" id="KW-1003">Cell membrane</keyword>
<dbReference type="STRING" id="758825.SAMN02982985_01687"/>
<evidence type="ECO:0008006" key="8">
    <source>
        <dbReference type="Google" id="ProtNLM"/>
    </source>
</evidence>
<keyword evidence="7" id="KW-1185">Reference proteome</keyword>
<sequence length="73" mass="8277">MLQTVHTMPRELAVFGVLLPTILPLFLFSLVLQGALDWVLGRLGLYRHLWHPALVRMCLLVCIFGALITTLYT</sequence>
<keyword evidence="2 5" id="KW-0812">Transmembrane</keyword>
<evidence type="ECO:0000313" key="6">
    <source>
        <dbReference type="EMBL" id="SFL83261.1"/>
    </source>
</evidence>
<accession>A0A1I4KX76</accession>
<protein>
    <recommendedName>
        <fullName evidence="8">DUF1656 domain-containing protein</fullName>
    </recommendedName>
</protein>
<name>A0A1I4KX76_9BURK</name>
<dbReference type="Pfam" id="PF07869">
    <property type="entry name" value="DUF1656"/>
    <property type="match status" value="1"/>
</dbReference>
<feature type="transmembrane region" description="Helical" evidence="5">
    <location>
        <begin position="53"/>
        <end position="72"/>
    </location>
</feature>
<evidence type="ECO:0000256" key="5">
    <source>
        <dbReference type="SAM" id="Phobius"/>
    </source>
</evidence>
<dbReference type="Proteomes" id="UP000199470">
    <property type="component" value="Unassembled WGS sequence"/>
</dbReference>
<keyword evidence="3 5" id="KW-1133">Transmembrane helix</keyword>
<reference evidence="6 7" key="1">
    <citation type="submission" date="2016-10" db="EMBL/GenBank/DDBJ databases">
        <authorList>
            <person name="de Groot N.N."/>
        </authorList>
    </citation>
    <scope>NUCLEOTIDE SEQUENCE [LARGE SCALE GENOMIC DNA]</scope>
    <source>
        <strain evidence="6 7">ATCC 43154</strain>
    </source>
</reference>
<evidence type="ECO:0000256" key="1">
    <source>
        <dbReference type="ARBA" id="ARBA00022475"/>
    </source>
</evidence>
<evidence type="ECO:0000256" key="4">
    <source>
        <dbReference type="ARBA" id="ARBA00023136"/>
    </source>
</evidence>
<feature type="transmembrane region" description="Helical" evidence="5">
    <location>
        <begin position="12"/>
        <end position="33"/>
    </location>
</feature>
<dbReference type="AlphaFoldDB" id="A0A1I4KX76"/>
<dbReference type="RefSeq" id="WP_425442275.1">
    <property type="nucleotide sequence ID" value="NZ_FOTW01000008.1"/>
</dbReference>